<dbReference type="GO" id="GO:0071897">
    <property type="term" value="P:DNA biosynthetic process"/>
    <property type="evidence" value="ECO:0007669"/>
    <property type="project" value="UniProtKB-ARBA"/>
</dbReference>
<organism evidence="1">
    <name type="scientific">Sipha flava</name>
    <name type="common">yellow sugarcane aphid</name>
    <dbReference type="NCBI Taxonomy" id="143950"/>
    <lineage>
        <taxon>Eukaryota</taxon>
        <taxon>Metazoa</taxon>
        <taxon>Ecdysozoa</taxon>
        <taxon>Arthropoda</taxon>
        <taxon>Hexapoda</taxon>
        <taxon>Insecta</taxon>
        <taxon>Pterygota</taxon>
        <taxon>Neoptera</taxon>
        <taxon>Paraneoptera</taxon>
        <taxon>Hemiptera</taxon>
        <taxon>Sternorrhyncha</taxon>
        <taxon>Aphidomorpha</taxon>
        <taxon>Aphidoidea</taxon>
        <taxon>Aphididae</taxon>
        <taxon>Sipha</taxon>
    </lineage>
</organism>
<accession>A0A2S2QUQ4</accession>
<gene>
    <name evidence="1" type="ORF">g.76994</name>
</gene>
<dbReference type="AlphaFoldDB" id="A0A2S2QUQ4"/>
<evidence type="ECO:0000313" key="1">
    <source>
        <dbReference type="EMBL" id="MBY80862.1"/>
    </source>
</evidence>
<reference evidence="1" key="1">
    <citation type="submission" date="2018-04" db="EMBL/GenBank/DDBJ databases">
        <title>Transcriptome assembly of Sipha flava.</title>
        <authorList>
            <person name="Scully E.D."/>
            <person name="Geib S.M."/>
            <person name="Palmer N.A."/>
            <person name="Koch K."/>
            <person name="Bradshaw J."/>
            <person name="Heng-Moss T."/>
            <person name="Sarath G."/>
        </authorList>
    </citation>
    <scope>NUCLEOTIDE SEQUENCE</scope>
</reference>
<sequence>MKLIQNESTELQDELFKLVNDIYTTEEFPKDFKESIIIPIPKKVTVDKFNKFRTISLMAHAAKILIKIICTRIMNIVEKEISGDQFGFRKNKSTREAILRLRILLEK</sequence>
<dbReference type="EMBL" id="GGMS01011659">
    <property type="protein sequence ID" value="MBY80862.1"/>
    <property type="molecule type" value="Transcribed_RNA"/>
</dbReference>
<protein>
    <submittedName>
        <fullName evidence="1">Uncharacterized protein</fullName>
    </submittedName>
</protein>
<proteinExistence type="predicted"/>
<dbReference type="SUPFAM" id="SSF56672">
    <property type="entry name" value="DNA/RNA polymerases"/>
    <property type="match status" value="1"/>
</dbReference>
<dbReference type="PANTHER" id="PTHR19446">
    <property type="entry name" value="REVERSE TRANSCRIPTASES"/>
    <property type="match status" value="1"/>
</dbReference>
<dbReference type="InterPro" id="IPR043502">
    <property type="entry name" value="DNA/RNA_pol_sf"/>
</dbReference>
<name>A0A2S2QUQ4_9HEMI</name>